<dbReference type="Proteomes" id="UP000239156">
    <property type="component" value="Unassembled WGS sequence"/>
</dbReference>
<organism evidence="1 2">
    <name type="scientific">Puccinia striiformis</name>
    <dbReference type="NCBI Taxonomy" id="27350"/>
    <lineage>
        <taxon>Eukaryota</taxon>
        <taxon>Fungi</taxon>
        <taxon>Dikarya</taxon>
        <taxon>Basidiomycota</taxon>
        <taxon>Pucciniomycotina</taxon>
        <taxon>Pucciniomycetes</taxon>
        <taxon>Pucciniales</taxon>
        <taxon>Pucciniaceae</taxon>
        <taxon>Puccinia</taxon>
    </lineage>
</organism>
<protein>
    <submittedName>
        <fullName evidence="1">Uncharacterized protein</fullName>
    </submittedName>
</protein>
<dbReference type="EMBL" id="PKSL01000165">
    <property type="protein sequence ID" value="POW01113.1"/>
    <property type="molecule type" value="Genomic_DNA"/>
</dbReference>
<comment type="caution">
    <text evidence="1">The sequence shown here is derived from an EMBL/GenBank/DDBJ whole genome shotgun (WGS) entry which is preliminary data.</text>
</comment>
<accession>A0A2S4UV03</accession>
<reference evidence="1" key="1">
    <citation type="submission" date="2017-12" db="EMBL/GenBank/DDBJ databases">
        <title>Gene loss provides genomic basis for host adaptation in cereal stripe rust fungi.</title>
        <authorList>
            <person name="Xia C."/>
        </authorList>
    </citation>
    <scope>NUCLEOTIDE SEQUENCE [LARGE SCALE GENOMIC DNA]</scope>
    <source>
        <strain evidence="1">93-210</strain>
    </source>
</reference>
<name>A0A2S4UV03_9BASI</name>
<evidence type="ECO:0000313" key="1">
    <source>
        <dbReference type="EMBL" id="POW01113.1"/>
    </source>
</evidence>
<sequence length="126" mass="14335">SHNRQFISGASALGFLSAVETSLPKNIPRHEGLEPIWRRLGPYIDGLFIDSFLTPNCLFSFHQPQILQLAQAITSDFLCRSKTNSRHKISKFLGLLLSNEQLICVPSPKYQPCPEIYFVKSYHFPN</sequence>
<gene>
    <name evidence="1" type="ORF">PSTT_12687</name>
</gene>
<keyword evidence="2" id="KW-1185">Reference proteome</keyword>
<dbReference type="AlphaFoldDB" id="A0A2S4UV03"/>
<evidence type="ECO:0000313" key="2">
    <source>
        <dbReference type="Proteomes" id="UP000239156"/>
    </source>
</evidence>
<feature type="non-terminal residue" evidence="1">
    <location>
        <position position="1"/>
    </location>
</feature>
<dbReference type="VEuPathDB" id="FungiDB:PSTT_12687"/>
<proteinExistence type="predicted"/>